<dbReference type="Gene3D" id="1.25.40.10">
    <property type="entry name" value="Tetratricopeptide repeat domain"/>
    <property type="match status" value="1"/>
</dbReference>
<accession>A0A9D4YP84</accession>
<reference evidence="3 4" key="1">
    <citation type="journal article" date="2022" name="Nat. Genet.">
        <title>Improved pea reference genome and pan-genome highlight genomic features and evolutionary characteristics.</title>
        <authorList>
            <person name="Yang T."/>
            <person name="Liu R."/>
            <person name="Luo Y."/>
            <person name="Hu S."/>
            <person name="Wang D."/>
            <person name="Wang C."/>
            <person name="Pandey M.K."/>
            <person name="Ge S."/>
            <person name="Xu Q."/>
            <person name="Li N."/>
            <person name="Li G."/>
            <person name="Huang Y."/>
            <person name="Saxena R.K."/>
            <person name="Ji Y."/>
            <person name="Li M."/>
            <person name="Yan X."/>
            <person name="He Y."/>
            <person name="Liu Y."/>
            <person name="Wang X."/>
            <person name="Xiang C."/>
            <person name="Varshney R.K."/>
            <person name="Ding H."/>
            <person name="Gao S."/>
            <person name="Zong X."/>
        </authorList>
    </citation>
    <scope>NUCLEOTIDE SEQUENCE [LARGE SCALE GENOMIC DNA]</scope>
    <source>
        <strain evidence="3 4">cv. Zhongwan 6</strain>
    </source>
</reference>
<evidence type="ECO:0008006" key="5">
    <source>
        <dbReference type="Google" id="ProtNLM"/>
    </source>
</evidence>
<keyword evidence="1" id="KW-0677">Repeat</keyword>
<comment type="caution">
    <text evidence="3">The sequence shown here is derived from an EMBL/GenBank/DDBJ whole genome shotgun (WGS) entry which is preliminary data.</text>
</comment>
<dbReference type="Gramene" id="Psat01G0016700-T1">
    <property type="protein sequence ID" value="KAI5440581.1"/>
    <property type="gene ID" value="KIW84_010167"/>
</dbReference>
<dbReference type="Proteomes" id="UP001058974">
    <property type="component" value="Chromosome 1"/>
</dbReference>
<evidence type="ECO:0000313" key="4">
    <source>
        <dbReference type="Proteomes" id="UP001058974"/>
    </source>
</evidence>
<keyword evidence="4" id="KW-1185">Reference proteome</keyword>
<gene>
    <name evidence="3" type="ORF">KIW84_010167</name>
</gene>
<dbReference type="InterPro" id="IPR002885">
    <property type="entry name" value="PPR_rpt"/>
</dbReference>
<organism evidence="3 4">
    <name type="scientific">Pisum sativum</name>
    <name type="common">Garden pea</name>
    <name type="synonym">Lathyrus oleraceus</name>
    <dbReference type="NCBI Taxonomy" id="3888"/>
    <lineage>
        <taxon>Eukaryota</taxon>
        <taxon>Viridiplantae</taxon>
        <taxon>Streptophyta</taxon>
        <taxon>Embryophyta</taxon>
        <taxon>Tracheophyta</taxon>
        <taxon>Spermatophyta</taxon>
        <taxon>Magnoliopsida</taxon>
        <taxon>eudicotyledons</taxon>
        <taxon>Gunneridae</taxon>
        <taxon>Pentapetalae</taxon>
        <taxon>rosids</taxon>
        <taxon>fabids</taxon>
        <taxon>Fabales</taxon>
        <taxon>Fabaceae</taxon>
        <taxon>Papilionoideae</taxon>
        <taxon>50 kb inversion clade</taxon>
        <taxon>NPAAA clade</taxon>
        <taxon>Hologalegina</taxon>
        <taxon>IRL clade</taxon>
        <taxon>Fabeae</taxon>
        <taxon>Lathyrus</taxon>
    </lineage>
</organism>
<dbReference type="PROSITE" id="PS51375">
    <property type="entry name" value="PPR"/>
    <property type="match status" value="1"/>
</dbReference>
<dbReference type="GO" id="GO:0009451">
    <property type="term" value="P:RNA modification"/>
    <property type="evidence" value="ECO:0007669"/>
    <property type="project" value="InterPro"/>
</dbReference>
<dbReference type="InterPro" id="IPR046960">
    <property type="entry name" value="PPR_At4g14850-like_plant"/>
</dbReference>
<name>A0A9D4YP84_PEA</name>
<evidence type="ECO:0000313" key="3">
    <source>
        <dbReference type="EMBL" id="KAI5440581.1"/>
    </source>
</evidence>
<dbReference type="EMBL" id="JAMSHJ010000001">
    <property type="protein sequence ID" value="KAI5440581.1"/>
    <property type="molecule type" value="Genomic_DNA"/>
</dbReference>
<dbReference type="AlphaFoldDB" id="A0A9D4YP84"/>
<evidence type="ECO:0000256" key="2">
    <source>
        <dbReference type="PROSITE-ProRule" id="PRU00708"/>
    </source>
</evidence>
<evidence type="ECO:0000256" key="1">
    <source>
        <dbReference type="ARBA" id="ARBA00022737"/>
    </source>
</evidence>
<proteinExistence type="predicted"/>
<dbReference type="PANTHER" id="PTHR47926">
    <property type="entry name" value="PENTATRICOPEPTIDE REPEAT-CONTAINING PROTEIN"/>
    <property type="match status" value="1"/>
</dbReference>
<dbReference type="NCBIfam" id="TIGR00756">
    <property type="entry name" value="PPR"/>
    <property type="match status" value="1"/>
</dbReference>
<sequence length="155" mass="17893">MGTDENPILVSKLINFYASFNLLVDANIVTESSNSLDPLHWNMVISLYVRNIFFEEAISVYKKMFEFGKLDVARHLFDNMSVKDDVSWNTIISCYASRAKQISLQHLCWRIEERQMLRDENRGLQAQLKDTAEAVQAIGELPFRLKEAEEFAINA</sequence>
<protein>
    <recommendedName>
        <fullName evidence="5">Pentatricopeptide repeat-containing protein</fullName>
    </recommendedName>
</protein>
<dbReference type="InterPro" id="IPR011990">
    <property type="entry name" value="TPR-like_helical_dom_sf"/>
</dbReference>
<feature type="repeat" description="PPR" evidence="2">
    <location>
        <begin position="37"/>
        <end position="71"/>
    </location>
</feature>
<dbReference type="GO" id="GO:0003723">
    <property type="term" value="F:RNA binding"/>
    <property type="evidence" value="ECO:0007669"/>
    <property type="project" value="InterPro"/>
</dbReference>
<dbReference type="Pfam" id="PF01535">
    <property type="entry name" value="PPR"/>
    <property type="match status" value="2"/>
</dbReference>